<feature type="region of interest" description="Disordered" evidence="4">
    <location>
        <begin position="663"/>
        <end position="811"/>
    </location>
</feature>
<dbReference type="PANTHER" id="PTHR47057">
    <property type="entry name" value="AFADIN/ALPHA-ACTININ-BINDING"/>
    <property type="match status" value="1"/>
</dbReference>
<dbReference type="Proteomes" id="UP000284842">
    <property type="component" value="Unassembled WGS sequence"/>
</dbReference>
<dbReference type="InParanoid" id="A0A409VBK8"/>
<feature type="region of interest" description="Disordered" evidence="4">
    <location>
        <begin position="441"/>
        <end position="512"/>
    </location>
</feature>
<evidence type="ECO:0008006" key="7">
    <source>
        <dbReference type="Google" id="ProtNLM"/>
    </source>
</evidence>
<proteinExistence type="inferred from homology"/>
<gene>
    <name evidence="5" type="ORF">CVT24_008435</name>
</gene>
<evidence type="ECO:0000313" key="6">
    <source>
        <dbReference type="Proteomes" id="UP000284842"/>
    </source>
</evidence>
<reference evidence="5 6" key="1">
    <citation type="journal article" date="2018" name="Evol. Lett.">
        <title>Horizontal gene cluster transfer increased hallucinogenic mushroom diversity.</title>
        <authorList>
            <person name="Reynolds H.T."/>
            <person name="Vijayakumar V."/>
            <person name="Gluck-Thaler E."/>
            <person name="Korotkin H.B."/>
            <person name="Matheny P.B."/>
            <person name="Slot J.C."/>
        </authorList>
    </citation>
    <scope>NUCLEOTIDE SEQUENCE [LARGE SCALE GENOMIC DNA]</scope>
    <source>
        <strain evidence="5 6">2629</strain>
    </source>
</reference>
<dbReference type="Pfam" id="PF11559">
    <property type="entry name" value="ADIP"/>
    <property type="match status" value="1"/>
</dbReference>
<feature type="region of interest" description="Disordered" evidence="4">
    <location>
        <begin position="535"/>
        <end position="596"/>
    </location>
</feature>
<dbReference type="AlphaFoldDB" id="A0A409VBK8"/>
<dbReference type="OrthoDB" id="312015at2759"/>
<protein>
    <recommendedName>
        <fullName evidence="7">Afadin and alpha-actinin-binding-domain-containing protein</fullName>
    </recommendedName>
</protein>
<comment type="similarity">
    <text evidence="1">Belongs to the ADIP family.</text>
</comment>
<keyword evidence="6" id="KW-1185">Reference proteome</keyword>
<feature type="compositionally biased region" description="Low complexity" evidence="4">
    <location>
        <begin position="728"/>
        <end position="740"/>
    </location>
</feature>
<feature type="coiled-coil region" evidence="3">
    <location>
        <begin position="391"/>
        <end position="436"/>
    </location>
</feature>
<dbReference type="InterPro" id="IPR021622">
    <property type="entry name" value="Afadin/alpha-actinin-bd"/>
</dbReference>
<keyword evidence="2 3" id="KW-0175">Coiled coil</keyword>
<organism evidence="5 6">
    <name type="scientific">Panaeolus cyanescens</name>
    <dbReference type="NCBI Taxonomy" id="181874"/>
    <lineage>
        <taxon>Eukaryota</taxon>
        <taxon>Fungi</taxon>
        <taxon>Dikarya</taxon>
        <taxon>Basidiomycota</taxon>
        <taxon>Agaricomycotina</taxon>
        <taxon>Agaricomycetes</taxon>
        <taxon>Agaricomycetidae</taxon>
        <taxon>Agaricales</taxon>
        <taxon>Agaricineae</taxon>
        <taxon>Galeropsidaceae</taxon>
        <taxon>Panaeolus</taxon>
    </lineage>
</organism>
<feature type="compositionally biased region" description="Low complexity" evidence="4">
    <location>
        <begin position="760"/>
        <end position="778"/>
    </location>
</feature>
<evidence type="ECO:0000256" key="1">
    <source>
        <dbReference type="ARBA" id="ARBA00009291"/>
    </source>
</evidence>
<dbReference type="PANTHER" id="PTHR47057:SF1">
    <property type="entry name" value="AFADIN_ALPHA-ACTININ-BINDING PROTEIN"/>
    <property type="match status" value="1"/>
</dbReference>
<feature type="compositionally biased region" description="Polar residues" evidence="4">
    <location>
        <begin position="746"/>
        <end position="759"/>
    </location>
</feature>
<feature type="compositionally biased region" description="Low complexity" evidence="4">
    <location>
        <begin position="541"/>
        <end position="552"/>
    </location>
</feature>
<evidence type="ECO:0000256" key="4">
    <source>
        <dbReference type="SAM" id="MobiDB-lite"/>
    </source>
</evidence>
<feature type="compositionally biased region" description="Pro residues" evidence="4">
    <location>
        <begin position="584"/>
        <end position="596"/>
    </location>
</feature>
<feature type="compositionally biased region" description="Basic and acidic residues" evidence="4">
    <location>
        <begin position="692"/>
        <end position="727"/>
    </location>
</feature>
<evidence type="ECO:0000256" key="3">
    <source>
        <dbReference type="SAM" id="Coils"/>
    </source>
</evidence>
<evidence type="ECO:0000256" key="2">
    <source>
        <dbReference type="ARBA" id="ARBA00023054"/>
    </source>
</evidence>
<name>A0A409VBK8_9AGAR</name>
<dbReference type="EMBL" id="NHTK01006087">
    <property type="protein sequence ID" value="PPQ64366.1"/>
    <property type="molecule type" value="Genomic_DNA"/>
</dbReference>
<accession>A0A409VBK8</accession>
<feature type="coiled-coil region" evidence="3">
    <location>
        <begin position="326"/>
        <end position="367"/>
    </location>
</feature>
<comment type="caution">
    <text evidence="5">The sequence shown here is derived from an EMBL/GenBank/DDBJ whole genome shotgun (WGS) entry which is preliminary data.</text>
</comment>
<sequence>MSTTPTKKVHWQNKDSPYSDFGSPFFEQASEASVVSTSSIEYINNQLLAHGFVSPPGISLEGISPEASTIVVKCLLSLLSQRMNDISRTEDLSTKFKTLSYDHERILSMYRKSVETAANAEREMNLHKSRLAAAVKALQTSENAHKHTSAELTRTRTAIQGVRATHQSELKKKEKEIERILERWQKISDAQYKVAGTQSGIQCANVTAVEGMDTGRGHGFLDVALEQSEQARSQLQDEILYLKKLVVRTTNTIQTMLYQARCTILNNPNLDEPVEFTVTNLFPLAPQNAAGEQLDVVLNGLDDTLATLAGKNYADGPAPQPTVQVVQGDNEEIDALHEMVTKLQQELAESEAKANSQAEEIQNLFDKFTESQQVIASLAAQASSAATSTLVVEQREKLDALKKEIEAERQKLTQAAAQYSKDRAALEEERIQFMEEKRTWQMQKVLPKSHRTESQLSPRKPRSKPLPSSPRKVSAATQKAVKASPAKVRVGKAGASRKTHKSSKSISSPSKVTSYQTELVAPLAAPSFLPTAFVLPPPSPRASLPRSSIPPQSTSPPESPSSQGKTSSESESSSSDLLSIPSNLIPPPTTPRPFPVAKPFAQRMIHAYSPMKPSPLKEALTLSMSSTSSPPIPAFKTEKLLLESLPDRQVDVIIREPSPEMSLAAQLGVESPPESPLQESNVIQPMTKPRRGTKDEAVKKPVVSSRDKGKARAEPTSRTASGEKENGVTKTRVSSVKTTKLPPMPSMTTKKVSPTSSTETVKVAPKPSSKSSTAAAASRTKEPSKPFPPMAGGGPKRVVNGAEVPASKSWK</sequence>
<feature type="compositionally biased region" description="Low complexity" evidence="4">
    <location>
        <begin position="560"/>
        <end position="583"/>
    </location>
</feature>
<dbReference type="STRING" id="181874.A0A409VBK8"/>
<evidence type="ECO:0000313" key="5">
    <source>
        <dbReference type="EMBL" id="PPQ64366.1"/>
    </source>
</evidence>